<organism evidence="1 2">
    <name type="scientific">Aristaeella hokkaidonensis</name>
    <dbReference type="NCBI Taxonomy" id="3046382"/>
    <lineage>
        <taxon>Bacteria</taxon>
        <taxon>Bacillati</taxon>
        <taxon>Bacillota</taxon>
        <taxon>Clostridia</taxon>
        <taxon>Eubacteriales</taxon>
        <taxon>Aristaeellaceae</taxon>
        <taxon>Aristaeella</taxon>
    </lineage>
</organism>
<dbReference type="Proteomes" id="UP000682782">
    <property type="component" value="Chromosome"/>
</dbReference>
<gene>
    <name evidence="1" type="ORF">JYE49_00870</name>
</gene>
<dbReference type="EMBL" id="CP068393">
    <property type="protein sequence ID" value="QUC67297.1"/>
    <property type="molecule type" value="Genomic_DNA"/>
</dbReference>
<accession>A0AC61MX49</accession>
<reference evidence="1" key="1">
    <citation type="submission" date="2021-01" db="EMBL/GenBank/DDBJ databases">
        <title>Complete genome sequence of Clostridiales bacterium R-7.</title>
        <authorList>
            <person name="Mahoney-Kurpe S.C."/>
            <person name="Palevich N."/>
            <person name="Koike S."/>
            <person name="Moon C.D."/>
            <person name="Attwood G.T."/>
        </authorList>
    </citation>
    <scope>NUCLEOTIDE SEQUENCE</scope>
    <source>
        <strain evidence="1">R-7</strain>
    </source>
</reference>
<sequence length="105" mass="11777">MIQYLSLILSFIFLFLAGNGKPVESSLGHDGQEVKECCQQETAEESTPDCCRQESQEEKDCCKQEKQEEKDCCKQETGEENTPDCCKQESTEVTLPDNIPDCCGN</sequence>
<proteinExistence type="predicted"/>
<evidence type="ECO:0000313" key="1">
    <source>
        <dbReference type="EMBL" id="QUC67297.1"/>
    </source>
</evidence>
<name>A0AC61MX49_9FIRM</name>
<protein>
    <submittedName>
        <fullName evidence="1">Uncharacterized protein</fullName>
    </submittedName>
</protein>
<keyword evidence="2" id="KW-1185">Reference proteome</keyword>
<evidence type="ECO:0000313" key="2">
    <source>
        <dbReference type="Proteomes" id="UP000682782"/>
    </source>
</evidence>